<dbReference type="InterPro" id="IPR011333">
    <property type="entry name" value="SKP1/BTB/POZ_sf"/>
</dbReference>
<evidence type="ECO:0000256" key="1">
    <source>
        <dbReference type="SAM" id="MobiDB-lite"/>
    </source>
</evidence>
<dbReference type="PROSITE" id="PS50097">
    <property type="entry name" value="BTB"/>
    <property type="match status" value="1"/>
</dbReference>
<proteinExistence type="predicted"/>
<comment type="caution">
    <text evidence="3">The sequence shown here is derived from an EMBL/GenBank/DDBJ whole genome shotgun (WGS) entry which is preliminary data.</text>
</comment>
<dbReference type="PANTHER" id="PTHR45774:SF2">
    <property type="entry name" value="BTB_POZ DOMAIN-CONTAINING PROTEIN 3"/>
    <property type="match status" value="1"/>
</dbReference>
<feature type="domain" description="BTB" evidence="2">
    <location>
        <begin position="131"/>
        <end position="201"/>
    </location>
</feature>
<dbReference type="EMBL" id="JAPFRF010000002">
    <property type="protein sequence ID" value="KAJ7341640.1"/>
    <property type="molecule type" value="Genomic_DNA"/>
</dbReference>
<accession>A0A9Q0Y3C1</accession>
<organism evidence="3 4">
    <name type="scientific">Phrynocephalus forsythii</name>
    <dbReference type="NCBI Taxonomy" id="171643"/>
    <lineage>
        <taxon>Eukaryota</taxon>
        <taxon>Metazoa</taxon>
        <taxon>Chordata</taxon>
        <taxon>Craniata</taxon>
        <taxon>Vertebrata</taxon>
        <taxon>Euteleostomi</taxon>
        <taxon>Lepidosauria</taxon>
        <taxon>Squamata</taxon>
        <taxon>Bifurcata</taxon>
        <taxon>Unidentata</taxon>
        <taxon>Episquamata</taxon>
        <taxon>Toxicofera</taxon>
        <taxon>Iguania</taxon>
        <taxon>Acrodonta</taxon>
        <taxon>Agamidae</taxon>
        <taxon>Agaminae</taxon>
        <taxon>Phrynocephalus</taxon>
    </lineage>
</organism>
<dbReference type="GO" id="GO:0005829">
    <property type="term" value="C:cytosol"/>
    <property type="evidence" value="ECO:0007669"/>
    <property type="project" value="TreeGrafter"/>
</dbReference>
<dbReference type="SMART" id="SM00225">
    <property type="entry name" value="BTB"/>
    <property type="match status" value="1"/>
</dbReference>
<dbReference type="OrthoDB" id="636773at2759"/>
<dbReference type="GO" id="GO:0048813">
    <property type="term" value="P:dendrite morphogenesis"/>
    <property type="evidence" value="ECO:0007669"/>
    <property type="project" value="TreeGrafter"/>
</dbReference>
<feature type="compositionally biased region" description="Gly residues" evidence="1">
    <location>
        <begin position="39"/>
        <end position="51"/>
    </location>
</feature>
<evidence type="ECO:0000313" key="4">
    <source>
        <dbReference type="Proteomes" id="UP001142489"/>
    </source>
</evidence>
<keyword evidence="4" id="KW-1185">Reference proteome</keyword>
<evidence type="ECO:0000313" key="3">
    <source>
        <dbReference type="EMBL" id="KAJ7341640.1"/>
    </source>
</evidence>
<dbReference type="GO" id="GO:0021987">
    <property type="term" value="P:cerebral cortex development"/>
    <property type="evidence" value="ECO:0007669"/>
    <property type="project" value="TreeGrafter"/>
</dbReference>
<dbReference type="SUPFAM" id="SSF54695">
    <property type="entry name" value="POZ domain"/>
    <property type="match status" value="1"/>
</dbReference>
<protein>
    <recommendedName>
        <fullName evidence="2">BTB domain-containing protein</fullName>
    </recommendedName>
</protein>
<name>A0A9Q0Y3C1_9SAUR</name>
<dbReference type="Gene3D" id="3.30.710.10">
    <property type="entry name" value="Potassium Channel Kv1.1, Chain A"/>
    <property type="match status" value="1"/>
</dbReference>
<dbReference type="InterPro" id="IPR000210">
    <property type="entry name" value="BTB/POZ_dom"/>
</dbReference>
<gene>
    <name evidence="3" type="ORF">JRQ81_005984</name>
</gene>
<dbReference type="PANTHER" id="PTHR45774">
    <property type="entry name" value="BTB/POZ DOMAIN-CONTAINING"/>
    <property type="match status" value="1"/>
</dbReference>
<dbReference type="FunFam" id="3.30.710.10:FF:000015">
    <property type="entry name" value="BTB/POZ domain-containing protein 3"/>
    <property type="match status" value="1"/>
</dbReference>
<dbReference type="AlphaFoldDB" id="A0A9Q0Y3C1"/>
<sequence length="250" mass="27314">MVDDKGKNMKCLTFFLMLPETVKNRSRKSSKKVTSSGGSSSGGGGSSGSSNGGKLPPVCYEIITLKTKKKKKMAADIFPRKKSANSNATAVQQYHQQNINNNNIIPAPNWQGLYPTIRERNAVMFNNDLMADVHFVVGPPGGTQRLPGHKYVLAVGSSVFHAMFYGELAEDKDEIRIPDVEPAAFLAMLKYIYCDEIDLAADTVLATLYAAKKYIVPHLARACVNFLETSLSAKMPVCFSPRAACLRSLT</sequence>
<evidence type="ECO:0000259" key="2">
    <source>
        <dbReference type="PROSITE" id="PS50097"/>
    </source>
</evidence>
<dbReference type="Proteomes" id="UP001142489">
    <property type="component" value="Unassembled WGS sequence"/>
</dbReference>
<dbReference type="Pfam" id="PF00651">
    <property type="entry name" value="BTB"/>
    <property type="match status" value="1"/>
</dbReference>
<feature type="region of interest" description="Disordered" evidence="1">
    <location>
        <begin position="25"/>
        <end position="52"/>
    </location>
</feature>
<reference evidence="3" key="1">
    <citation type="journal article" date="2023" name="DNA Res.">
        <title>Chromosome-level genome assembly of Phrynocephalus forsythii using third-generation DNA sequencing and Hi-C analysis.</title>
        <authorList>
            <person name="Qi Y."/>
            <person name="Zhao W."/>
            <person name="Zhao Y."/>
            <person name="Niu C."/>
            <person name="Cao S."/>
            <person name="Zhang Y."/>
        </authorList>
    </citation>
    <scope>NUCLEOTIDE SEQUENCE</scope>
    <source>
        <tissue evidence="3">Muscle</tissue>
    </source>
</reference>